<protein>
    <submittedName>
        <fullName evidence="2">Uncharacterized protein</fullName>
    </submittedName>
</protein>
<feature type="region of interest" description="Disordered" evidence="1">
    <location>
        <begin position="1"/>
        <end position="47"/>
    </location>
</feature>
<proteinExistence type="predicted"/>
<organism evidence="2 3">
    <name type="scientific">Cucurbita argyrosperma subsp. sororia</name>
    <dbReference type="NCBI Taxonomy" id="37648"/>
    <lineage>
        <taxon>Eukaryota</taxon>
        <taxon>Viridiplantae</taxon>
        <taxon>Streptophyta</taxon>
        <taxon>Embryophyta</taxon>
        <taxon>Tracheophyta</taxon>
        <taxon>Spermatophyta</taxon>
        <taxon>Magnoliopsida</taxon>
        <taxon>eudicotyledons</taxon>
        <taxon>Gunneridae</taxon>
        <taxon>Pentapetalae</taxon>
        <taxon>rosids</taxon>
        <taxon>fabids</taxon>
        <taxon>Cucurbitales</taxon>
        <taxon>Cucurbitaceae</taxon>
        <taxon>Cucurbiteae</taxon>
        <taxon>Cucurbita</taxon>
    </lineage>
</organism>
<gene>
    <name evidence="2" type="ORF">SDJN03_26878</name>
</gene>
<feature type="compositionally biased region" description="Basic and acidic residues" evidence="1">
    <location>
        <begin position="27"/>
        <end position="44"/>
    </location>
</feature>
<reference evidence="2 3" key="1">
    <citation type="journal article" date="2021" name="Hortic Res">
        <title>The domestication of Cucurbita argyrosperma as revealed by the genome of its wild relative.</title>
        <authorList>
            <person name="Barrera-Redondo J."/>
            <person name="Sanchez-de la Vega G."/>
            <person name="Aguirre-Liguori J.A."/>
            <person name="Castellanos-Morales G."/>
            <person name="Gutierrez-Guerrero Y.T."/>
            <person name="Aguirre-Dugua X."/>
            <person name="Aguirre-Planter E."/>
            <person name="Tenaillon M.I."/>
            <person name="Lira-Saade R."/>
            <person name="Eguiarte L.E."/>
        </authorList>
    </citation>
    <scope>NUCLEOTIDE SEQUENCE [LARGE SCALE GENOMIC DNA]</scope>
    <source>
        <strain evidence="2">JBR-2021</strain>
    </source>
</reference>
<sequence length="74" mass="8331">MEGFGNGEMEKWSKTLKLNEREDGEEKAEVNLETDTKSAEEKNYTESGFAPEEDELAILSLGSEFTYLGFILGF</sequence>
<feature type="compositionally biased region" description="Basic and acidic residues" evidence="1">
    <location>
        <begin position="8"/>
        <end position="21"/>
    </location>
</feature>
<evidence type="ECO:0000313" key="3">
    <source>
        <dbReference type="Proteomes" id="UP000685013"/>
    </source>
</evidence>
<dbReference type="Proteomes" id="UP000685013">
    <property type="component" value="Chromosome 18"/>
</dbReference>
<dbReference type="EMBL" id="JAGKQH010000018">
    <property type="protein sequence ID" value="KAG6572991.1"/>
    <property type="molecule type" value="Genomic_DNA"/>
</dbReference>
<name>A0AAV6LYU9_9ROSI</name>
<dbReference type="AlphaFoldDB" id="A0AAV6LYU9"/>
<evidence type="ECO:0000256" key="1">
    <source>
        <dbReference type="SAM" id="MobiDB-lite"/>
    </source>
</evidence>
<evidence type="ECO:0000313" key="2">
    <source>
        <dbReference type="EMBL" id="KAG6572991.1"/>
    </source>
</evidence>
<feature type="non-terminal residue" evidence="2">
    <location>
        <position position="1"/>
    </location>
</feature>
<comment type="caution">
    <text evidence="2">The sequence shown here is derived from an EMBL/GenBank/DDBJ whole genome shotgun (WGS) entry which is preliminary data.</text>
</comment>
<accession>A0AAV6LYU9</accession>
<keyword evidence="3" id="KW-1185">Reference proteome</keyword>